<dbReference type="InterPro" id="IPR050438">
    <property type="entry name" value="LMW_PTPase"/>
</dbReference>
<evidence type="ECO:0000313" key="6">
    <source>
        <dbReference type="EMBL" id="QWG07534.1"/>
    </source>
</evidence>
<comment type="similarity">
    <text evidence="1">Belongs to the low molecular weight phosphotyrosine protein phosphatase family.</text>
</comment>
<keyword evidence="3" id="KW-0378">Hydrolase</keyword>
<keyword evidence="7" id="KW-1185">Reference proteome</keyword>
<name>A0ABX8GVW3_9BACT</name>
<evidence type="ECO:0000313" key="7">
    <source>
        <dbReference type="Proteomes" id="UP000682802"/>
    </source>
</evidence>
<dbReference type="RefSeq" id="WP_144074922.1">
    <property type="nucleotide sequence ID" value="NZ_CP076128.1"/>
</dbReference>
<reference evidence="6 7" key="1">
    <citation type="submission" date="2021-05" db="EMBL/GenBank/DDBJ databases">
        <title>Comparative genomic studies on the polysaccharide-degrading batcterial strains of the Flammeovirga genus.</title>
        <authorList>
            <person name="Zewei F."/>
            <person name="Zheng Z."/>
            <person name="Yu L."/>
            <person name="Ruyue G."/>
            <person name="Yanhong M."/>
            <person name="Yuanyuan C."/>
            <person name="Jingyan G."/>
            <person name="Wenjun H."/>
        </authorList>
    </citation>
    <scope>NUCLEOTIDE SEQUENCE [LARGE SCALE GENOMIC DNA]</scope>
    <source>
        <strain evidence="6 7">YS10</strain>
    </source>
</reference>
<dbReference type="InterPro" id="IPR036196">
    <property type="entry name" value="Ptyr_pPase_sf"/>
</dbReference>
<feature type="domain" description="Phosphotyrosine protein phosphatase I" evidence="5">
    <location>
        <begin position="5"/>
        <end position="154"/>
    </location>
</feature>
<sequence>MATNYSILFVCLGNICRSPLADGLMVHEVNKRGIAAQFKIDSAGTYAGHSGERADKRMRKTAANHGVELNSIARQFIINDFDKFEHIVVMDDSNLNNVLNLARNNSDREKVVKLRTFDNQKSGKDVDDPYYGGISGFENCYNVVSESIVNFLDKLLKQD</sequence>
<accession>A0ABX8GVW3</accession>
<organism evidence="6 7">
    <name type="scientific">Flammeovirga kamogawensis</name>
    <dbReference type="NCBI Taxonomy" id="373891"/>
    <lineage>
        <taxon>Bacteria</taxon>
        <taxon>Pseudomonadati</taxon>
        <taxon>Bacteroidota</taxon>
        <taxon>Cytophagia</taxon>
        <taxon>Cytophagales</taxon>
        <taxon>Flammeovirgaceae</taxon>
        <taxon>Flammeovirga</taxon>
    </lineage>
</organism>
<dbReference type="SMART" id="SM00226">
    <property type="entry name" value="LMWPc"/>
    <property type="match status" value="1"/>
</dbReference>
<dbReference type="EMBL" id="CP076128">
    <property type="protein sequence ID" value="QWG07534.1"/>
    <property type="molecule type" value="Genomic_DNA"/>
</dbReference>
<dbReference type="InterPro" id="IPR023485">
    <property type="entry name" value="Ptyr_pPase"/>
</dbReference>
<evidence type="ECO:0000259" key="5">
    <source>
        <dbReference type="SMART" id="SM00226"/>
    </source>
</evidence>
<keyword evidence="4" id="KW-0904">Protein phosphatase</keyword>
<dbReference type="PANTHER" id="PTHR11717:SF7">
    <property type="entry name" value="LOW MOLECULAR WEIGHT PHOSPHOTYROSINE PROTEIN PHOSPHATASE"/>
    <property type="match status" value="1"/>
</dbReference>
<dbReference type="PRINTS" id="PR00719">
    <property type="entry name" value="LMWPTPASE"/>
</dbReference>
<dbReference type="Pfam" id="PF01451">
    <property type="entry name" value="LMWPc"/>
    <property type="match status" value="1"/>
</dbReference>
<dbReference type="Proteomes" id="UP000682802">
    <property type="component" value="Chromosome 1"/>
</dbReference>
<dbReference type="EC" id="3.1.3.48" evidence="2"/>
<dbReference type="InterPro" id="IPR017867">
    <property type="entry name" value="Tyr_phospatase_low_mol_wt"/>
</dbReference>
<protein>
    <recommendedName>
        <fullName evidence="2">protein-tyrosine-phosphatase</fullName>
        <ecNumber evidence="2">3.1.3.48</ecNumber>
    </recommendedName>
</protein>
<gene>
    <name evidence="6" type="ORF">KM029_00945</name>
</gene>
<proteinExistence type="inferred from homology"/>
<dbReference type="PANTHER" id="PTHR11717">
    <property type="entry name" value="LOW MOLECULAR WEIGHT PROTEIN TYROSINE PHOSPHATASE"/>
    <property type="match status" value="1"/>
</dbReference>
<evidence type="ECO:0000256" key="1">
    <source>
        <dbReference type="ARBA" id="ARBA00011063"/>
    </source>
</evidence>
<evidence type="ECO:0000256" key="4">
    <source>
        <dbReference type="ARBA" id="ARBA00022912"/>
    </source>
</evidence>
<dbReference type="CDD" id="cd16343">
    <property type="entry name" value="LMWPTP"/>
    <property type="match status" value="1"/>
</dbReference>
<evidence type="ECO:0000256" key="3">
    <source>
        <dbReference type="ARBA" id="ARBA00022801"/>
    </source>
</evidence>
<dbReference type="SUPFAM" id="SSF52788">
    <property type="entry name" value="Phosphotyrosine protein phosphatases I"/>
    <property type="match status" value="1"/>
</dbReference>
<evidence type="ECO:0000256" key="2">
    <source>
        <dbReference type="ARBA" id="ARBA00013064"/>
    </source>
</evidence>
<dbReference type="Gene3D" id="3.40.50.2300">
    <property type="match status" value="1"/>
</dbReference>